<dbReference type="PANTHER" id="PTHR13798">
    <property type="entry name" value="RNA BINDING MOTIF RBM PROTEIN -RELATED"/>
    <property type="match status" value="1"/>
</dbReference>
<feature type="region of interest" description="Disordered" evidence="5">
    <location>
        <begin position="164"/>
        <end position="236"/>
    </location>
</feature>
<evidence type="ECO:0000256" key="4">
    <source>
        <dbReference type="PROSITE-ProRule" id="PRU00176"/>
    </source>
</evidence>
<name>A0ABM0IZB2_ECHTE</name>
<dbReference type="PROSITE" id="PS50102">
    <property type="entry name" value="RRM"/>
    <property type="match status" value="1"/>
</dbReference>
<evidence type="ECO:0000256" key="3">
    <source>
        <dbReference type="ARBA" id="ARBA00023242"/>
    </source>
</evidence>
<evidence type="ECO:0000313" key="7">
    <source>
        <dbReference type="Proteomes" id="UP000694863"/>
    </source>
</evidence>
<evidence type="ECO:0000256" key="2">
    <source>
        <dbReference type="ARBA" id="ARBA00022884"/>
    </source>
</evidence>
<dbReference type="Pfam" id="PF00076">
    <property type="entry name" value="RRM_1"/>
    <property type="match status" value="1"/>
</dbReference>
<organism evidence="7 8">
    <name type="scientific">Echinops telfairi</name>
    <name type="common">Lesser hedgehog tenrec</name>
    <dbReference type="NCBI Taxonomy" id="9371"/>
    <lineage>
        <taxon>Eukaryota</taxon>
        <taxon>Metazoa</taxon>
        <taxon>Chordata</taxon>
        <taxon>Craniata</taxon>
        <taxon>Vertebrata</taxon>
        <taxon>Euteleostomi</taxon>
        <taxon>Mammalia</taxon>
        <taxon>Eutheria</taxon>
        <taxon>Afrotheria</taxon>
        <taxon>Tenrecidae</taxon>
        <taxon>Tenrecinae</taxon>
        <taxon>Echinops</taxon>
    </lineage>
</organism>
<feature type="compositionally biased region" description="Polar residues" evidence="5">
    <location>
        <begin position="190"/>
        <end position="199"/>
    </location>
</feature>
<dbReference type="InterPro" id="IPR052285">
    <property type="entry name" value="NEXT_complex_subunit"/>
</dbReference>
<dbReference type="InterPro" id="IPR000504">
    <property type="entry name" value="RRM_dom"/>
</dbReference>
<evidence type="ECO:0000313" key="8">
    <source>
        <dbReference type="RefSeq" id="XP_004711373.1"/>
    </source>
</evidence>
<proteinExistence type="predicted"/>
<dbReference type="Gene3D" id="3.30.70.330">
    <property type="match status" value="1"/>
</dbReference>
<dbReference type="InterPro" id="IPR035979">
    <property type="entry name" value="RBD_domain_sf"/>
</dbReference>
<evidence type="ECO:0000256" key="1">
    <source>
        <dbReference type="ARBA" id="ARBA00004642"/>
    </source>
</evidence>
<keyword evidence="3" id="KW-0539">Nucleus</keyword>
<comment type="subcellular location">
    <subcellularLocation>
        <location evidence="1">Nucleus</location>
        <location evidence="1">Nucleoplasm</location>
    </subcellularLocation>
</comment>
<evidence type="ECO:0000256" key="5">
    <source>
        <dbReference type="SAM" id="MobiDB-lite"/>
    </source>
</evidence>
<protein>
    <submittedName>
        <fullName evidence="8">Splicing regulator RBM11</fullName>
    </submittedName>
</protein>
<feature type="domain" description="RRM" evidence="6">
    <location>
        <begin position="11"/>
        <end position="88"/>
    </location>
</feature>
<feature type="compositionally biased region" description="Basic residues" evidence="5">
    <location>
        <begin position="226"/>
        <end position="236"/>
    </location>
</feature>
<keyword evidence="7" id="KW-1185">Reference proteome</keyword>
<evidence type="ECO:0000259" key="6">
    <source>
        <dbReference type="PROSITE" id="PS50102"/>
    </source>
</evidence>
<keyword evidence="2 4" id="KW-0694">RNA-binding</keyword>
<sequence length="236" mass="26907">MFPYPEEEVNRTLFVGNLEARVREEILYELFLQAGPLTKVTLCKSRKGKPKSFGFVCFKHRESVSYAIALLNGIRLYGKPISVQYRFGKYHTFEPTNLCFENGVKINSHSYRNGEAVGRSSVPMPFFPVSNVALPQEYFISPSMQWNNPVLQLHCYETTTIPLPNNTSMSSSGHGGPDPEAGPSLHGWTHPQSSDSDLYQRTKRKRQASESDGSTENKRGNENIQKFKKYQKNKRY</sequence>
<dbReference type="RefSeq" id="XP_004711373.1">
    <property type="nucleotide sequence ID" value="XM_004711316.2"/>
</dbReference>
<dbReference type="InterPro" id="IPR012677">
    <property type="entry name" value="Nucleotide-bd_a/b_plait_sf"/>
</dbReference>
<dbReference type="PANTHER" id="PTHR13798:SF5">
    <property type="entry name" value="SPLICING REGULATOR RBM11"/>
    <property type="match status" value="1"/>
</dbReference>
<accession>A0ABM0IZB2</accession>
<dbReference type="SMART" id="SM00360">
    <property type="entry name" value="RRM"/>
    <property type="match status" value="1"/>
</dbReference>
<dbReference type="SUPFAM" id="SSF54928">
    <property type="entry name" value="RNA-binding domain, RBD"/>
    <property type="match status" value="1"/>
</dbReference>
<reference evidence="8" key="1">
    <citation type="submission" date="2025-08" db="UniProtKB">
        <authorList>
            <consortium name="RefSeq"/>
        </authorList>
    </citation>
    <scope>IDENTIFICATION</scope>
</reference>
<dbReference type="GeneID" id="101660709"/>
<gene>
    <name evidence="8" type="primary">RBM11</name>
</gene>
<dbReference type="Proteomes" id="UP000694863">
    <property type="component" value="Unplaced"/>
</dbReference>